<keyword evidence="4" id="KW-0408">Iron</keyword>
<dbReference type="InterPro" id="IPR001041">
    <property type="entry name" value="2Fe-2S_ferredoxin-type"/>
</dbReference>
<evidence type="ECO:0000313" key="9">
    <source>
        <dbReference type="Proteomes" id="UP000031057"/>
    </source>
</evidence>
<dbReference type="EMBL" id="JTDI01000006">
    <property type="protein sequence ID" value="KHK89822.1"/>
    <property type="molecule type" value="Genomic_DNA"/>
</dbReference>
<dbReference type="Gene3D" id="3.10.20.30">
    <property type="match status" value="1"/>
</dbReference>
<dbReference type="CDD" id="cd00207">
    <property type="entry name" value="fer2"/>
    <property type="match status" value="1"/>
</dbReference>
<evidence type="ECO:0000256" key="5">
    <source>
        <dbReference type="ARBA" id="ARBA00023014"/>
    </source>
</evidence>
<evidence type="ECO:0000256" key="3">
    <source>
        <dbReference type="ARBA" id="ARBA00022723"/>
    </source>
</evidence>
<dbReference type="InterPro" id="IPR036010">
    <property type="entry name" value="2Fe-2S_ferredoxin-like_sf"/>
</dbReference>
<keyword evidence="5" id="KW-0411">Iron-sulfur</keyword>
<organism evidence="8 9">
    <name type="scientific">Novosphingobium malaysiense</name>
    <dbReference type="NCBI Taxonomy" id="1348853"/>
    <lineage>
        <taxon>Bacteria</taxon>
        <taxon>Pseudomonadati</taxon>
        <taxon>Pseudomonadota</taxon>
        <taxon>Alphaproteobacteria</taxon>
        <taxon>Sphingomonadales</taxon>
        <taxon>Sphingomonadaceae</taxon>
        <taxon>Novosphingobium</taxon>
    </lineage>
</organism>
<dbReference type="RefSeq" id="WP_039287187.1">
    <property type="nucleotide sequence ID" value="NZ_JTDI01000006.1"/>
</dbReference>
<dbReference type="Pfam" id="PF00111">
    <property type="entry name" value="Fer2"/>
    <property type="match status" value="1"/>
</dbReference>
<keyword evidence="2" id="KW-0001">2Fe-2S</keyword>
<evidence type="ECO:0000256" key="4">
    <source>
        <dbReference type="ARBA" id="ARBA00023004"/>
    </source>
</evidence>
<accession>A0A0B1ZH32</accession>
<dbReference type="InterPro" id="IPR001055">
    <property type="entry name" value="Adrenodoxin-like"/>
</dbReference>
<dbReference type="PROSITE" id="PS51085">
    <property type="entry name" value="2FE2S_FER_2"/>
    <property type="match status" value="1"/>
</dbReference>
<dbReference type="OrthoDB" id="9799640at2"/>
<name>A0A0B1ZH32_9SPHN</name>
<protein>
    <recommendedName>
        <fullName evidence="7">2Fe-2S ferredoxin-type domain-containing protein</fullName>
    </recommendedName>
</protein>
<comment type="similarity">
    <text evidence="1">Belongs to the adrenodoxin/putidaredoxin family.</text>
</comment>
<sequence length="107" mass="11744">MPKIVYKTHEGKVYEVDVPSGRSVMLGATSQGVPGIDADCGGTLSCATCHVYVAQEWAEKLPPVEEMEDELLENTACERKSNSRLSCQIDVTDELDGLVVEIPERQF</sequence>
<dbReference type="PROSITE" id="PS00814">
    <property type="entry name" value="ADX"/>
    <property type="match status" value="1"/>
</dbReference>
<keyword evidence="3" id="KW-0479">Metal-binding</keyword>
<dbReference type="GO" id="GO:0005829">
    <property type="term" value="C:cytosol"/>
    <property type="evidence" value="ECO:0007669"/>
    <property type="project" value="TreeGrafter"/>
</dbReference>
<evidence type="ECO:0000256" key="1">
    <source>
        <dbReference type="ARBA" id="ARBA00010914"/>
    </source>
</evidence>
<dbReference type="Proteomes" id="UP000031057">
    <property type="component" value="Unassembled WGS sequence"/>
</dbReference>
<dbReference type="PRINTS" id="PR00355">
    <property type="entry name" value="ADRENODOXIN"/>
</dbReference>
<dbReference type="PANTHER" id="PTHR23426:SF65">
    <property type="entry name" value="FERREDOXIN-2, MITOCHONDRIAL"/>
    <property type="match status" value="1"/>
</dbReference>
<dbReference type="SUPFAM" id="SSF54292">
    <property type="entry name" value="2Fe-2S ferredoxin-like"/>
    <property type="match status" value="1"/>
</dbReference>
<dbReference type="AlphaFoldDB" id="A0A0B1ZH32"/>
<evidence type="ECO:0000259" key="7">
    <source>
        <dbReference type="PROSITE" id="PS51085"/>
    </source>
</evidence>
<comment type="cofactor">
    <cofactor evidence="6">
        <name>[2Fe-2S] cluster</name>
        <dbReference type="ChEBI" id="CHEBI:190135"/>
    </cofactor>
</comment>
<gene>
    <name evidence="8" type="ORF">LK12_18040</name>
</gene>
<evidence type="ECO:0000256" key="2">
    <source>
        <dbReference type="ARBA" id="ARBA00022714"/>
    </source>
</evidence>
<dbReference type="InterPro" id="IPR018298">
    <property type="entry name" value="Adrenodoxin_Fe-S_BS"/>
</dbReference>
<dbReference type="InterPro" id="IPR012675">
    <property type="entry name" value="Beta-grasp_dom_sf"/>
</dbReference>
<dbReference type="GO" id="GO:0051537">
    <property type="term" value="F:2 iron, 2 sulfur cluster binding"/>
    <property type="evidence" value="ECO:0007669"/>
    <property type="project" value="UniProtKB-KW"/>
</dbReference>
<evidence type="ECO:0000313" key="8">
    <source>
        <dbReference type="EMBL" id="KHK89822.1"/>
    </source>
</evidence>
<dbReference type="GO" id="GO:0009055">
    <property type="term" value="F:electron transfer activity"/>
    <property type="evidence" value="ECO:0007669"/>
    <property type="project" value="TreeGrafter"/>
</dbReference>
<feature type="domain" description="2Fe-2S ferredoxin-type" evidence="7">
    <location>
        <begin position="2"/>
        <end position="106"/>
    </location>
</feature>
<comment type="caution">
    <text evidence="8">The sequence shown here is derived from an EMBL/GenBank/DDBJ whole genome shotgun (WGS) entry which is preliminary data.</text>
</comment>
<dbReference type="STRING" id="1348853.LK12_18040"/>
<reference evidence="8 9" key="1">
    <citation type="submission" date="2014-10" db="EMBL/GenBank/DDBJ databases">
        <title>Genome sequence of Novosphingobium malaysiense MUSC 273(T).</title>
        <authorList>
            <person name="Lee L.-H."/>
        </authorList>
    </citation>
    <scope>NUCLEOTIDE SEQUENCE [LARGE SCALE GENOMIC DNA]</scope>
    <source>
        <strain evidence="8 9">MUSC 273</strain>
    </source>
</reference>
<evidence type="ECO:0000256" key="6">
    <source>
        <dbReference type="ARBA" id="ARBA00034078"/>
    </source>
</evidence>
<dbReference type="PANTHER" id="PTHR23426">
    <property type="entry name" value="FERREDOXIN/ADRENODOXIN"/>
    <property type="match status" value="1"/>
</dbReference>
<dbReference type="GO" id="GO:0140647">
    <property type="term" value="P:P450-containing electron transport chain"/>
    <property type="evidence" value="ECO:0007669"/>
    <property type="project" value="InterPro"/>
</dbReference>
<proteinExistence type="inferred from homology"/>
<keyword evidence="9" id="KW-1185">Reference proteome</keyword>
<dbReference type="GO" id="GO:0046872">
    <property type="term" value="F:metal ion binding"/>
    <property type="evidence" value="ECO:0007669"/>
    <property type="project" value="UniProtKB-KW"/>
</dbReference>